<sequence>MNNKWKHGVYVLVALAMVLIAVPRISLTGGLNLVNGFGIVWVLFALMVIGANLHFLLGVDDEKRKALERVRRAKLQQWQLQLDKERGR</sequence>
<keyword evidence="1" id="KW-0812">Transmembrane</keyword>
<dbReference type="Proteomes" id="UP001580346">
    <property type="component" value="Unassembled WGS sequence"/>
</dbReference>
<feature type="transmembrane region" description="Helical" evidence="1">
    <location>
        <begin position="7"/>
        <end position="27"/>
    </location>
</feature>
<reference evidence="2 3" key="1">
    <citation type="submission" date="2024-09" db="EMBL/GenBank/DDBJ databases">
        <title>Paenibacillus zeirhizospherea sp. nov., isolated from surface of the maize (Zea mays) roots in a horticulture field, Hungary.</title>
        <authorList>
            <person name="Marton D."/>
            <person name="Farkas M."/>
            <person name="Bedics A."/>
            <person name="Toth E."/>
            <person name="Tancsics A."/>
            <person name="Boka K."/>
            <person name="Maroti G."/>
            <person name="Kriszt B."/>
            <person name="Cserhati M."/>
        </authorList>
    </citation>
    <scope>NUCLEOTIDE SEQUENCE [LARGE SCALE GENOMIC DNA]</scope>
    <source>
        <strain evidence="2 3">KCTC 33519</strain>
    </source>
</reference>
<evidence type="ECO:0000256" key="1">
    <source>
        <dbReference type="SAM" id="Phobius"/>
    </source>
</evidence>
<feature type="transmembrane region" description="Helical" evidence="1">
    <location>
        <begin position="39"/>
        <end position="59"/>
    </location>
</feature>
<keyword evidence="1" id="KW-1133">Transmembrane helix</keyword>
<gene>
    <name evidence="2" type="ORF">ACE41H_11310</name>
</gene>
<keyword evidence="1" id="KW-0472">Membrane</keyword>
<name>A0ABV5AT34_9BACL</name>
<dbReference type="RefSeq" id="WP_375355350.1">
    <property type="nucleotide sequence ID" value="NZ_JBHHMI010000008.1"/>
</dbReference>
<evidence type="ECO:0000313" key="2">
    <source>
        <dbReference type="EMBL" id="MFB5267367.1"/>
    </source>
</evidence>
<organism evidence="2 3">
    <name type="scientific">Paenibacillus enshidis</name>
    <dbReference type="NCBI Taxonomy" id="1458439"/>
    <lineage>
        <taxon>Bacteria</taxon>
        <taxon>Bacillati</taxon>
        <taxon>Bacillota</taxon>
        <taxon>Bacilli</taxon>
        <taxon>Bacillales</taxon>
        <taxon>Paenibacillaceae</taxon>
        <taxon>Paenibacillus</taxon>
    </lineage>
</organism>
<accession>A0ABV5AT34</accession>
<evidence type="ECO:0000313" key="3">
    <source>
        <dbReference type="Proteomes" id="UP001580346"/>
    </source>
</evidence>
<proteinExistence type="predicted"/>
<dbReference type="EMBL" id="JBHHMI010000008">
    <property type="protein sequence ID" value="MFB5267367.1"/>
    <property type="molecule type" value="Genomic_DNA"/>
</dbReference>
<comment type="caution">
    <text evidence="2">The sequence shown here is derived from an EMBL/GenBank/DDBJ whole genome shotgun (WGS) entry which is preliminary data.</text>
</comment>
<keyword evidence="3" id="KW-1185">Reference proteome</keyword>
<protein>
    <submittedName>
        <fullName evidence="2">Uncharacterized protein</fullName>
    </submittedName>
</protein>